<reference evidence="7 8" key="1">
    <citation type="submission" date="2014-07" db="EMBL/GenBank/DDBJ databases">
        <title>Whole Genome Sequence of the Amycolatopsis methanolica 239.</title>
        <authorList>
            <person name="Tang B."/>
        </authorList>
    </citation>
    <scope>NUCLEOTIDE SEQUENCE [LARGE SCALE GENOMIC DNA]</scope>
    <source>
        <strain evidence="7 8">239</strain>
    </source>
</reference>
<evidence type="ECO:0000256" key="3">
    <source>
        <dbReference type="ARBA" id="ARBA00022679"/>
    </source>
</evidence>
<evidence type="ECO:0000256" key="4">
    <source>
        <dbReference type="ARBA" id="ARBA00022777"/>
    </source>
</evidence>
<sequence>MLRLVQESLTNVAKHTGPGARASVRVDTGGGQVLVEVTDTGVVRDGGSEPGYGLVGLRDRVDLVGGTLEAGPHGDGWRVRALIPVETSAPVDSEIP</sequence>
<gene>
    <name evidence="7" type="ORF">AMETH_4239</name>
</gene>
<evidence type="ECO:0000256" key="1">
    <source>
        <dbReference type="ARBA" id="ARBA00000085"/>
    </source>
</evidence>
<dbReference type="GO" id="GO:0000160">
    <property type="term" value="P:phosphorelay signal transduction system"/>
    <property type="evidence" value="ECO:0007669"/>
    <property type="project" value="UniProtKB-KW"/>
</dbReference>
<dbReference type="PATRIC" id="fig|1068978.7.peg.4542"/>
<dbReference type="HOGENOM" id="CLU_2370514_0_0_11"/>
<dbReference type="Gene3D" id="3.30.565.10">
    <property type="entry name" value="Histidine kinase-like ATPase, C-terminal domain"/>
    <property type="match status" value="1"/>
</dbReference>
<dbReference type="Proteomes" id="UP000062973">
    <property type="component" value="Chromosome"/>
</dbReference>
<evidence type="ECO:0000313" key="7">
    <source>
        <dbReference type="EMBL" id="AIJ24331.1"/>
    </source>
</evidence>
<keyword evidence="8" id="KW-1185">Reference proteome</keyword>
<keyword evidence="4 7" id="KW-0418">Kinase</keyword>
<dbReference type="STRING" id="1068978.AMETH_4239"/>
<accession>A0A076MZI8</accession>
<proteinExistence type="predicted"/>
<organism evidence="7 8">
    <name type="scientific">Amycolatopsis methanolica 239</name>
    <dbReference type="NCBI Taxonomy" id="1068978"/>
    <lineage>
        <taxon>Bacteria</taxon>
        <taxon>Bacillati</taxon>
        <taxon>Actinomycetota</taxon>
        <taxon>Actinomycetes</taxon>
        <taxon>Pseudonocardiales</taxon>
        <taxon>Pseudonocardiaceae</taxon>
        <taxon>Amycolatopsis</taxon>
        <taxon>Amycolatopsis methanolica group</taxon>
    </lineage>
</organism>
<dbReference type="EC" id="2.7.13.3" evidence="2"/>
<dbReference type="RefSeq" id="WP_017983167.1">
    <property type="nucleotide sequence ID" value="NZ_CP009110.1"/>
</dbReference>
<evidence type="ECO:0000313" key="8">
    <source>
        <dbReference type="Proteomes" id="UP000062973"/>
    </source>
</evidence>
<comment type="catalytic activity">
    <reaction evidence="1">
        <text>ATP + protein L-histidine = ADP + protein N-phospho-L-histidine.</text>
        <dbReference type="EC" id="2.7.13.3"/>
    </reaction>
</comment>
<dbReference type="GO" id="GO:0004673">
    <property type="term" value="F:protein histidine kinase activity"/>
    <property type="evidence" value="ECO:0007669"/>
    <property type="project" value="UniProtKB-EC"/>
</dbReference>
<keyword evidence="3" id="KW-0808">Transferase</keyword>
<dbReference type="SUPFAM" id="SSF55874">
    <property type="entry name" value="ATPase domain of HSP90 chaperone/DNA topoisomerase II/histidine kinase"/>
    <property type="match status" value="1"/>
</dbReference>
<keyword evidence="5" id="KW-0902">Two-component regulatory system</keyword>
<dbReference type="PANTHER" id="PTHR24421:SF10">
    <property type="entry name" value="NITRATE_NITRITE SENSOR PROTEIN NARQ"/>
    <property type="match status" value="1"/>
</dbReference>
<dbReference type="InterPro" id="IPR036890">
    <property type="entry name" value="HATPase_C_sf"/>
</dbReference>
<dbReference type="PANTHER" id="PTHR24421">
    <property type="entry name" value="NITRATE/NITRITE SENSOR PROTEIN NARX-RELATED"/>
    <property type="match status" value="1"/>
</dbReference>
<dbReference type="AlphaFoldDB" id="A0A076MZI8"/>
<evidence type="ECO:0000256" key="2">
    <source>
        <dbReference type="ARBA" id="ARBA00012438"/>
    </source>
</evidence>
<evidence type="ECO:0000259" key="6">
    <source>
        <dbReference type="Pfam" id="PF02518"/>
    </source>
</evidence>
<name>A0A076MZI8_AMYME</name>
<dbReference type="Pfam" id="PF02518">
    <property type="entry name" value="HATPase_c"/>
    <property type="match status" value="1"/>
</dbReference>
<protein>
    <recommendedName>
        <fullName evidence="2">histidine kinase</fullName>
        <ecNumber evidence="2">2.7.13.3</ecNumber>
    </recommendedName>
</protein>
<dbReference type="InterPro" id="IPR003594">
    <property type="entry name" value="HATPase_dom"/>
</dbReference>
<dbReference type="InterPro" id="IPR050482">
    <property type="entry name" value="Sensor_HK_TwoCompSys"/>
</dbReference>
<dbReference type="CDD" id="cd16917">
    <property type="entry name" value="HATPase_UhpB-NarQ-NarX-like"/>
    <property type="match status" value="1"/>
</dbReference>
<dbReference type="EMBL" id="CP009110">
    <property type="protein sequence ID" value="AIJ24331.1"/>
    <property type="molecule type" value="Genomic_DNA"/>
</dbReference>
<feature type="domain" description="Histidine kinase/HSP90-like ATPase" evidence="6">
    <location>
        <begin position="3"/>
        <end position="86"/>
    </location>
</feature>
<dbReference type="KEGG" id="amq:AMETH_4239"/>
<dbReference type="eggNOG" id="COG4585">
    <property type="taxonomic scope" value="Bacteria"/>
</dbReference>
<evidence type="ECO:0000256" key="5">
    <source>
        <dbReference type="ARBA" id="ARBA00023012"/>
    </source>
</evidence>